<dbReference type="AlphaFoldDB" id="A0AAN8BDW5"/>
<sequence>MLLSSAALLEEDSVSHLLSPLGSARATQQDAPSAFWLSVFGSSVTGGWSPDAHASSRLRETHRSVRLNT</sequence>
<accession>A0AAN8BDW5</accession>
<dbReference type="EMBL" id="JAULUE010002062">
    <property type="protein sequence ID" value="KAK5882972.1"/>
    <property type="molecule type" value="Genomic_DNA"/>
</dbReference>
<evidence type="ECO:0000313" key="2">
    <source>
        <dbReference type="EMBL" id="KAK5882972.1"/>
    </source>
</evidence>
<keyword evidence="3" id="KW-1185">Reference proteome</keyword>
<name>A0AAN8BDW5_9TELE</name>
<feature type="region of interest" description="Disordered" evidence="1">
    <location>
        <begin position="47"/>
        <end position="69"/>
    </location>
</feature>
<evidence type="ECO:0000313" key="3">
    <source>
        <dbReference type="Proteomes" id="UP001335648"/>
    </source>
</evidence>
<evidence type="ECO:0000256" key="1">
    <source>
        <dbReference type="SAM" id="MobiDB-lite"/>
    </source>
</evidence>
<dbReference type="Proteomes" id="UP001335648">
    <property type="component" value="Unassembled WGS sequence"/>
</dbReference>
<organism evidence="2 3">
    <name type="scientific">Champsocephalus esox</name>
    <name type="common">pike icefish</name>
    <dbReference type="NCBI Taxonomy" id="159716"/>
    <lineage>
        <taxon>Eukaryota</taxon>
        <taxon>Metazoa</taxon>
        <taxon>Chordata</taxon>
        <taxon>Craniata</taxon>
        <taxon>Vertebrata</taxon>
        <taxon>Euteleostomi</taxon>
        <taxon>Actinopterygii</taxon>
        <taxon>Neopterygii</taxon>
        <taxon>Teleostei</taxon>
        <taxon>Neoteleostei</taxon>
        <taxon>Acanthomorphata</taxon>
        <taxon>Eupercaria</taxon>
        <taxon>Perciformes</taxon>
        <taxon>Notothenioidei</taxon>
        <taxon>Channichthyidae</taxon>
        <taxon>Champsocephalus</taxon>
    </lineage>
</organism>
<protein>
    <submittedName>
        <fullName evidence="2">Uncharacterized protein</fullName>
    </submittedName>
</protein>
<comment type="caution">
    <text evidence="2">The sequence shown here is derived from an EMBL/GenBank/DDBJ whole genome shotgun (WGS) entry which is preliminary data.</text>
</comment>
<proteinExistence type="predicted"/>
<reference evidence="2 3" key="1">
    <citation type="journal article" date="2023" name="Mol. Biol. Evol.">
        <title>Genomics of Secondarily Temperate Adaptation in the Only Non-Antarctic Icefish.</title>
        <authorList>
            <person name="Rivera-Colon A.G."/>
            <person name="Rayamajhi N."/>
            <person name="Minhas B.F."/>
            <person name="Madrigal G."/>
            <person name="Bilyk K.T."/>
            <person name="Yoon V."/>
            <person name="Hune M."/>
            <person name="Gregory S."/>
            <person name="Cheng C.H.C."/>
            <person name="Catchen J.M."/>
        </authorList>
    </citation>
    <scope>NUCLEOTIDE SEQUENCE [LARGE SCALE GENOMIC DNA]</scope>
    <source>
        <strain evidence="2">JC2023a</strain>
    </source>
</reference>
<gene>
    <name evidence="2" type="ORF">CesoFtcFv8_021503</name>
</gene>